<keyword evidence="4" id="KW-0444">Lipid biosynthesis</keyword>
<comment type="pathway">
    <text evidence="4">Lipid metabolism; fatty acid biosynthesis.</text>
</comment>
<comment type="caution">
    <text evidence="6">The sequence shown here is derived from an EMBL/GenBank/DDBJ whole genome shotgun (WGS) entry which is preliminary data.</text>
</comment>
<dbReference type="InterPro" id="IPR057326">
    <property type="entry name" value="KR_dom"/>
</dbReference>
<name>A0ABU0W662_9GAMM</name>
<keyword evidence="3 4" id="KW-0560">Oxidoreductase</keyword>
<dbReference type="EMBL" id="JAVDDT010000002">
    <property type="protein sequence ID" value="MDQ2069253.1"/>
    <property type="molecule type" value="Genomic_DNA"/>
</dbReference>
<proteinExistence type="inferred from homology"/>
<dbReference type="InterPro" id="IPR050259">
    <property type="entry name" value="SDR"/>
</dbReference>
<evidence type="ECO:0000313" key="7">
    <source>
        <dbReference type="Proteomes" id="UP001239019"/>
    </source>
</evidence>
<dbReference type="SUPFAM" id="SSF51735">
    <property type="entry name" value="NAD(P)-binding Rossmann-fold domains"/>
    <property type="match status" value="1"/>
</dbReference>
<evidence type="ECO:0000313" key="6">
    <source>
        <dbReference type="EMBL" id="MDQ2069253.1"/>
    </source>
</evidence>
<dbReference type="RefSeq" id="WP_306727739.1">
    <property type="nucleotide sequence ID" value="NZ_JAVDDT010000002.1"/>
</dbReference>
<dbReference type="Pfam" id="PF13561">
    <property type="entry name" value="adh_short_C2"/>
    <property type="match status" value="1"/>
</dbReference>
<keyword evidence="4" id="KW-0275">Fatty acid biosynthesis</keyword>
<evidence type="ECO:0000256" key="1">
    <source>
        <dbReference type="ARBA" id="ARBA00002607"/>
    </source>
</evidence>
<evidence type="ECO:0000256" key="4">
    <source>
        <dbReference type="RuleBase" id="RU366074"/>
    </source>
</evidence>
<comment type="function">
    <text evidence="1 4">Catalyzes the NADPH-dependent reduction of beta-ketoacyl-ACP substrates to beta-hydroxyacyl-ACP products, the first reductive step in the elongation cycle of fatty acid biosynthesis.</text>
</comment>
<dbReference type="InterPro" id="IPR002347">
    <property type="entry name" value="SDR_fam"/>
</dbReference>
<evidence type="ECO:0000259" key="5">
    <source>
        <dbReference type="SMART" id="SM00822"/>
    </source>
</evidence>
<comment type="similarity">
    <text evidence="2 4">Belongs to the short-chain dehydrogenases/reductases (SDR) family.</text>
</comment>
<dbReference type="InterPro" id="IPR036291">
    <property type="entry name" value="NAD(P)-bd_dom_sf"/>
</dbReference>
<dbReference type="PANTHER" id="PTHR42879:SF2">
    <property type="entry name" value="3-OXOACYL-[ACYL-CARRIER-PROTEIN] REDUCTASE FABG"/>
    <property type="match status" value="1"/>
</dbReference>
<dbReference type="CDD" id="cd05333">
    <property type="entry name" value="BKR_SDR_c"/>
    <property type="match status" value="1"/>
</dbReference>
<feature type="domain" description="Ketoreductase" evidence="5">
    <location>
        <begin position="5"/>
        <end position="214"/>
    </location>
</feature>
<organism evidence="6 7">
    <name type="scientific">Natronospira bacteriovora</name>
    <dbReference type="NCBI Taxonomy" id="3069753"/>
    <lineage>
        <taxon>Bacteria</taxon>
        <taxon>Pseudomonadati</taxon>
        <taxon>Pseudomonadota</taxon>
        <taxon>Gammaproteobacteria</taxon>
        <taxon>Natronospirales</taxon>
        <taxon>Natronospiraceae</taxon>
        <taxon>Natronospira</taxon>
    </lineage>
</organism>
<evidence type="ECO:0000256" key="2">
    <source>
        <dbReference type="ARBA" id="ARBA00006484"/>
    </source>
</evidence>
<keyword evidence="4" id="KW-0443">Lipid metabolism</keyword>
<dbReference type="NCBIfam" id="NF009466">
    <property type="entry name" value="PRK12826.1-2"/>
    <property type="match status" value="1"/>
</dbReference>
<dbReference type="NCBIfam" id="NF004197">
    <property type="entry name" value="PRK05653.1-1"/>
    <property type="match status" value="1"/>
</dbReference>
<protein>
    <recommendedName>
        <fullName evidence="4">3-oxoacyl-[acyl-carrier-protein] reductase</fullName>
        <ecNumber evidence="4">1.1.1.100</ecNumber>
    </recommendedName>
</protein>
<accession>A0ABU0W662</accession>
<keyword evidence="7" id="KW-1185">Reference proteome</keyword>
<dbReference type="PRINTS" id="PR00081">
    <property type="entry name" value="GDHRDH"/>
</dbReference>
<dbReference type="GO" id="GO:0004316">
    <property type="term" value="F:3-oxoacyl-[acyl-carrier-protein] reductase (NADPH) activity"/>
    <property type="evidence" value="ECO:0007669"/>
    <property type="project" value="UniProtKB-EC"/>
</dbReference>
<dbReference type="NCBIfam" id="TIGR01830">
    <property type="entry name" value="3oxo_ACP_reduc"/>
    <property type="match status" value="1"/>
</dbReference>
<gene>
    <name evidence="6" type="primary">fabG</name>
    <name evidence="6" type="ORF">RBH19_05165</name>
</gene>
<dbReference type="EC" id="1.1.1.100" evidence="4"/>
<dbReference type="Proteomes" id="UP001239019">
    <property type="component" value="Unassembled WGS sequence"/>
</dbReference>
<keyword evidence="4" id="KW-0276">Fatty acid metabolism</keyword>
<dbReference type="InterPro" id="IPR020904">
    <property type="entry name" value="Sc_DH/Rdtase_CS"/>
</dbReference>
<sequence>MLEGKIAVVTGASRGIGRAIAMSLADAGATVVGTATSEKGAAGIGEALAPHGGKGLVLDVSSAESIEAFLGELKSIGAPVILVNNAAVTRDNLMMRMKDEEWDTVIETNLTGVFRLSKALLRGMMKAKEGRIVNIGSVVGFTGNPGQVNYCAAKAAVVGFSKAMAREVGSRNITVNTVAPGFIETDMTRDLPAEQRESMLADVALGRLGQPEDIAGAVRFLVSPEAAYITGETLHVNGGLHMD</sequence>
<dbReference type="PANTHER" id="PTHR42879">
    <property type="entry name" value="3-OXOACYL-(ACYL-CARRIER-PROTEIN) REDUCTASE"/>
    <property type="match status" value="1"/>
</dbReference>
<dbReference type="PROSITE" id="PS00061">
    <property type="entry name" value="ADH_SHORT"/>
    <property type="match status" value="1"/>
</dbReference>
<reference evidence="6 7" key="1">
    <citation type="submission" date="2023-08" db="EMBL/GenBank/DDBJ databases">
        <title>Whole-genome sequencing of halo(alkali)philic microorganisms from hypersaline lakes.</title>
        <authorList>
            <person name="Sorokin D.Y."/>
            <person name="Abbas B."/>
            <person name="Merkel A.Y."/>
        </authorList>
    </citation>
    <scope>NUCLEOTIDE SEQUENCE [LARGE SCALE GENOMIC DNA]</scope>
    <source>
        <strain evidence="6 7">AB-CW4</strain>
    </source>
</reference>
<keyword evidence="4" id="KW-0521">NADP</keyword>
<comment type="subunit">
    <text evidence="4">Homotetramer.</text>
</comment>
<dbReference type="InterPro" id="IPR011284">
    <property type="entry name" value="3oxo_ACP_reduc"/>
</dbReference>
<dbReference type="PRINTS" id="PR00080">
    <property type="entry name" value="SDRFAMILY"/>
</dbReference>
<evidence type="ECO:0000256" key="3">
    <source>
        <dbReference type="ARBA" id="ARBA00023002"/>
    </source>
</evidence>
<dbReference type="SMART" id="SM00822">
    <property type="entry name" value="PKS_KR"/>
    <property type="match status" value="1"/>
</dbReference>
<dbReference type="Gene3D" id="3.40.50.720">
    <property type="entry name" value="NAD(P)-binding Rossmann-like Domain"/>
    <property type="match status" value="1"/>
</dbReference>
<comment type="catalytic activity">
    <reaction evidence="4">
        <text>a (3R)-hydroxyacyl-[ACP] + NADP(+) = a 3-oxoacyl-[ACP] + NADPH + H(+)</text>
        <dbReference type="Rhea" id="RHEA:17397"/>
        <dbReference type="Rhea" id="RHEA-COMP:9916"/>
        <dbReference type="Rhea" id="RHEA-COMP:9945"/>
        <dbReference type="ChEBI" id="CHEBI:15378"/>
        <dbReference type="ChEBI" id="CHEBI:57783"/>
        <dbReference type="ChEBI" id="CHEBI:58349"/>
        <dbReference type="ChEBI" id="CHEBI:78776"/>
        <dbReference type="ChEBI" id="CHEBI:78827"/>
        <dbReference type="EC" id="1.1.1.100"/>
    </reaction>
</comment>